<reference evidence="1" key="1">
    <citation type="journal article" date="2021" name="Environ. Microbiol.">
        <title>Gene family expansions and transcriptome signatures uncover fungal adaptations to wood decay.</title>
        <authorList>
            <person name="Hage H."/>
            <person name="Miyauchi S."/>
            <person name="Viragh M."/>
            <person name="Drula E."/>
            <person name="Min B."/>
            <person name="Chaduli D."/>
            <person name="Navarro D."/>
            <person name="Favel A."/>
            <person name="Norest M."/>
            <person name="Lesage-Meessen L."/>
            <person name="Balint B."/>
            <person name="Merenyi Z."/>
            <person name="de Eugenio L."/>
            <person name="Morin E."/>
            <person name="Martinez A.T."/>
            <person name="Baldrian P."/>
            <person name="Stursova M."/>
            <person name="Martinez M.J."/>
            <person name="Novotny C."/>
            <person name="Magnuson J.K."/>
            <person name="Spatafora J.W."/>
            <person name="Maurice S."/>
            <person name="Pangilinan J."/>
            <person name="Andreopoulos W."/>
            <person name="LaButti K."/>
            <person name="Hundley H."/>
            <person name="Na H."/>
            <person name="Kuo A."/>
            <person name="Barry K."/>
            <person name="Lipzen A."/>
            <person name="Henrissat B."/>
            <person name="Riley R."/>
            <person name="Ahrendt S."/>
            <person name="Nagy L.G."/>
            <person name="Grigoriev I.V."/>
            <person name="Martin F."/>
            <person name="Rosso M.N."/>
        </authorList>
    </citation>
    <scope>NUCLEOTIDE SEQUENCE</scope>
    <source>
        <strain evidence="1">CBS 384.51</strain>
    </source>
</reference>
<dbReference type="Proteomes" id="UP001055072">
    <property type="component" value="Unassembled WGS sequence"/>
</dbReference>
<sequence length="320" mass="34617">MAASIFALSQPWTQSTNTTTSARRLSITSSSSSSAVSLSSILESRSALSSSASASGSTLTGSDYVSDSYATPPPSTTASLKFPASSPPFPADQPIVLGIPGRPKTSHTTIERRYRTNLFARITGLKQAVPALRVLEVKNGAVSLWNDRFVGGGFVDGVKVTRKMTKANVLGKATEYIRVVKKREARLKRKQDGLKSLVSGLVGGLVLSREWECEWWNSLGGKNEIESDDLTVTSDVEDADEGDSDADNEEGFVRKKVGFAKPSVIKKEKAPPPPPTQQQQAGMLEKDPMGTMIVLIHGRVITRYPSILPTPSMETIFYMY</sequence>
<dbReference type="EMBL" id="MU274926">
    <property type="protein sequence ID" value="KAI0086120.1"/>
    <property type="molecule type" value="Genomic_DNA"/>
</dbReference>
<gene>
    <name evidence="1" type="ORF">BDY19DRAFT_1018301</name>
</gene>
<organism evidence="1 2">
    <name type="scientific">Irpex rosettiformis</name>
    <dbReference type="NCBI Taxonomy" id="378272"/>
    <lineage>
        <taxon>Eukaryota</taxon>
        <taxon>Fungi</taxon>
        <taxon>Dikarya</taxon>
        <taxon>Basidiomycota</taxon>
        <taxon>Agaricomycotina</taxon>
        <taxon>Agaricomycetes</taxon>
        <taxon>Polyporales</taxon>
        <taxon>Irpicaceae</taxon>
        <taxon>Irpex</taxon>
    </lineage>
</organism>
<evidence type="ECO:0000313" key="2">
    <source>
        <dbReference type="Proteomes" id="UP001055072"/>
    </source>
</evidence>
<accession>A0ACB8TVQ3</accession>
<proteinExistence type="predicted"/>
<protein>
    <submittedName>
        <fullName evidence="1">Uncharacterized protein</fullName>
    </submittedName>
</protein>
<evidence type="ECO:0000313" key="1">
    <source>
        <dbReference type="EMBL" id="KAI0086120.1"/>
    </source>
</evidence>
<name>A0ACB8TVQ3_9APHY</name>
<comment type="caution">
    <text evidence="1">The sequence shown here is derived from an EMBL/GenBank/DDBJ whole genome shotgun (WGS) entry which is preliminary data.</text>
</comment>
<keyword evidence="2" id="KW-1185">Reference proteome</keyword>